<proteinExistence type="predicted"/>
<dbReference type="AlphaFoldDB" id="A0A7V8JWD2"/>
<protein>
    <submittedName>
        <fullName evidence="1">Uncharacterized protein</fullName>
    </submittedName>
</protein>
<reference evidence="2" key="1">
    <citation type="journal article" date="2020" name="MBio">
        <title>Horizontal gene transfer to a defensive symbiont with a reduced genome amongst a multipartite beetle microbiome.</title>
        <authorList>
            <person name="Waterworth S.C."/>
            <person name="Florez L.V."/>
            <person name="Rees E.R."/>
            <person name="Hertweck C."/>
            <person name="Kaltenpoth M."/>
            <person name="Kwan J.C."/>
        </authorList>
    </citation>
    <scope>NUCLEOTIDE SEQUENCE [LARGE SCALE GENOMIC DNA]</scope>
</reference>
<dbReference type="Proteomes" id="UP000462435">
    <property type="component" value="Unassembled WGS sequence"/>
</dbReference>
<evidence type="ECO:0000313" key="1">
    <source>
        <dbReference type="EMBL" id="KAF1048826.1"/>
    </source>
</evidence>
<name>A0A7V8JWD2_9BURK</name>
<accession>A0A7V8JWD2</accession>
<gene>
    <name evidence="1" type="ORF">GAK35_00092</name>
</gene>
<dbReference type="InterPro" id="IPR046137">
    <property type="entry name" value="DUF6139"/>
</dbReference>
<evidence type="ECO:0000313" key="2">
    <source>
        <dbReference type="Proteomes" id="UP000462435"/>
    </source>
</evidence>
<comment type="caution">
    <text evidence="1">The sequence shown here is derived from an EMBL/GenBank/DDBJ whole genome shotgun (WGS) entry which is preliminary data.</text>
</comment>
<dbReference type="Pfam" id="PF19636">
    <property type="entry name" value="DUF6139"/>
    <property type="match status" value="1"/>
</dbReference>
<organism evidence="1 2">
    <name type="scientific">Herbaspirillum frisingense</name>
    <dbReference type="NCBI Taxonomy" id="92645"/>
    <lineage>
        <taxon>Bacteria</taxon>
        <taxon>Pseudomonadati</taxon>
        <taxon>Pseudomonadota</taxon>
        <taxon>Betaproteobacteria</taxon>
        <taxon>Burkholderiales</taxon>
        <taxon>Oxalobacteraceae</taxon>
        <taxon>Herbaspirillum</taxon>
    </lineage>
</organism>
<sequence>MPLFNPTRRPMMKVDVYKRPDSDGLFSYLVIPHEKPLPEEVTNTDWQMHEEDVNFERDGKRHFTLQAEDAFMQIGEKGYAITHLNERAKDGAS</sequence>
<dbReference type="EMBL" id="WNDX01000002">
    <property type="protein sequence ID" value="KAF1048826.1"/>
    <property type="molecule type" value="Genomic_DNA"/>
</dbReference>